<accession>A0ABQ5JKN2</accession>
<dbReference type="InterPro" id="IPR002736">
    <property type="entry name" value="CitG"/>
</dbReference>
<dbReference type="Proteomes" id="UP001628078">
    <property type="component" value="Unassembled WGS sequence"/>
</dbReference>
<protein>
    <recommendedName>
        <fullName evidence="5">Probable 2-(5''-triphosphoribosyl)-3'-dephosphocoenzyme-A synthase</fullName>
        <shortName evidence="5">2-(5''-triphosphoribosyl)-3'-dephospho-CoA synthase</shortName>
        <ecNumber evidence="5">2.4.2.52</ecNumber>
    </recommendedName>
</protein>
<comment type="catalytic activity">
    <reaction evidence="1 5">
        <text>3'-dephospho-CoA + ATP = 2'-(5''-triphospho-alpha-D-ribosyl)-3'-dephospho-CoA + adenine</text>
        <dbReference type="Rhea" id="RHEA:15117"/>
        <dbReference type="ChEBI" id="CHEBI:16708"/>
        <dbReference type="ChEBI" id="CHEBI:30616"/>
        <dbReference type="ChEBI" id="CHEBI:57328"/>
        <dbReference type="ChEBI" id="CHEBI:61378"/>
        <dbReference type="EC" id="2.4.2.52"/>
    </reaction>
</comment>
<keyword evidence="2 5" id="KW-0808">Transferase</keyword>
<sequence>MTAELNERQQQIERLGQLAVQALMMEVTVNPKPGLVDPVNQGPHPDMDVFTFITSAMSLQSYFNQAARLGSQAGLQAGPTLFGQLRAIGKKAETSMFTATHGVNTHKGAIFSLGIIVTAAGATIDVDSNLRSNQIFDIAKQMLTGVLKSDFTNLSHRDPESLTAGERQFLKYGKTGIRGEATAGFPTVRELALPFLRQTTGTTMDRLLDTLIKIAGETSDSNLIKRAGTPAITQWMKEQSRQYFARGGSKTTAGQAFLHDLNQVFLERGLSLGGSADLLILTIYFGLLEDLF</sequence>
<keyword evidence="7" id="KW-1185">Reference proteome</keyword>
<keyword evidence="4 5" id="KW-0067">ATP-binding</keyword>
<evidence type="ECO:0000313" key="6">
    <source>
        <dbReference type="EMBL" id="GKT04937.1"/>
    </source>
</evidence>
<gene>
    <name evidence="5 6" type="primary">citG</name>
    <name evidence="6" type="ORF">JCM31185_02260</name>
</gene>
<dbReference type="EMBL" id="BQXO01000001">
    <property type="protein sequence ID" value="GKT04937.1"/>
    <property type="molecule type" value="Genomic_DNA"/>
</dbReference>
<dbReference type="Gene3D" id="1.10.4200.10">
    <property type="entry name" value="Triphosphoribosyl-dephospho-CoA protein"/>
    <property type="match status" value="1"/>
</dbReference>
<comment type="similarity">
    <text evidence="5">Belongs to the CitG/MdcB family.</text>
</comment>
<dbReference type="NCBIfam" id="TIGR03125">
    <property type="entry name" value="citrate_citG"/>
    <property type="match status" value="1"/>
</dbReference>
<dbReference type="RefSeq" id="WP_407882204.1">
    <property type="nucleotide sequence ID" value="NZ_BQXO01000001.1"/>
</dbReference>
<evidence type="ECO:0000313" key="7">
    <source>
        <dbReference type="Proteomes" id="UP001628078"/>
    </source>
</evidence>
<evidence type="ECO:0000256" key="2">
    <source>
        <dbReference type="ARBA" id="ARBA00022679"/>
    </source>
</evidence>
<name>A0ABQ5JKN2_9LACO</name>
<dbReference type="HAMAP" id="MF_00397">
    <property type="entry name" value="CitG"/>
    <property type="match status" value="1"/>
</dbReference>
<dbReference type="Pfam" id="PF01874">
    <property type="entry name" value="CitG"/>
    <property type="match status" value="1"/>
</dbReference>
<dbReference type="EC" id="2.4.2.52" evidence="5"/>
<comment type="caution">
    <text evidence="6">The sequence shown here is derived from an EMBL/GenBank/DDBJ whole genome shotgun (WGS) entry which is preliminary data.</text>
</comment>
<evidence type="ECO:0000256" key="4">
    <source>
        <dbReference type="ARBA" id="ARBA00022840"/>
    </source>
</evidence>
<reference evidence="6 7" key="1">
    <citation type="submission" date="2022-03" db="EMBL/GenBank/DDBJ databases">
        <title>Draft genome sequence of Furfurilactobacillus curtus JCM 31185.</title>
        <authorList>
            <person name="Suzuki S."/>
            <person name="Endo A."/>
            <person name="Kajikawa A."/>
        </authorList>
    </citation>
    <scope>NUCLEOTIDE SEQUENCE [LARGE SCALE GENOMIC DNA]</scope>
    <source>
        <strain evidence="6 7">JCM 31185</strain>
    </source>
</reference>
<evidence type="ECO:0000256" key="3">
    <source>
        <dbReference type="ARBA" id="ARBA00022741"/>
    </source>
</evidence>
<organism evidence="6 7">
    <name type="scientific">Furfurilactobacillus curtus</name>
    <dbReference type="NCBI Taxonomy" id="1746200"/>
    <lineage>
        <taxon>Bacteria</taxon>
        <taxon>Bacillati</taxon>
        <taxon>Bacillota</taxon>
        <taxon>Bacilli</taxon>
        <taxon>Lactobacillales</taxon>
        <taxon>Lactobacillaceae</taxon>
        <taxon>Furfurilactobacillus</taxon>
    </lineage>
</organism>
<dbReference type="PANTHER" id="PTHR30201">
    <property type="entry name" value="TRIPHOSPHORIBOSYL-DEPHOSPHO-COA SYNTHASE"/>
    <property type="match status" value="1"/>
</dbReference>
<evidence type="ECO:0000256" key="1">
    <source>
        <dbReference type="ARBA" id="ARBA00001210"/>
    </source>
</evidence>
<dbReference type="NCBIfam" id="NF002315">
    <property type="entry name" value="PRK01237.1"/>
    <property type="match status" value="1"/>
</dbReference>
<dbReference type="PANTHER" id="PTHR30201:SF2">
    <property type="entry name" value="2-(5''-TRIPHOSPHORIBOSYL)-3'-DEPHOSPHOCOENZYME-A SYNTHASE"/>
    <property type="match status" value="1"/>
</dbReference>
<keyword evidence="3 5" id="KW-0547">Nucleotide-binding</keyword>
<proteinExistence type="inferred from homology"/>
<evidence type="ECO:0000256" key="5">
    <source>
        <dbReference type="HAMAP-Rule" id="MF_00397"/>
    </source>
</evidence>
<dbReference type="InterPro" id="IPR017551">
    <property type="entry name" value="TriPribosyl-deP-CoA_syn_CitG"/>
</dbReference>